<comment type="caution">
    <text evidence="1">The sequence shown here is derived from an EMBL/GenBank/DDBJ whole genome shotgun (WGS) entry which is preliminary data.</text>
</comment>
<accession>A0ABQ7M9P3</accession>
<gene>
    <name evidence="1" type="primary">A05p001930.1_BraROA</name>
    <name evidence="1" type="ORF">IGI04_017323</name>
</gene>
<evidence type="ECO:0000313" key="1">
    <source>
        <dbReference type="EMBL" id="KAG5395509.1"/>
    </source>
</evidence>
<reference evidence="1 2" key="1">
    <citation type="submission" date="2021-03" db="EMBL/GenBank/DDBJ databases">
        <authorList>
            <person name="King G.J."/>
            <person name="Bancroft I."/>
            <person name="Baten A."/>
            <person name="Bloomfield J."/>
            <person name="Borpatragohain P."/>
            <person name="He Z."/>
            <person name="Irish N."/>
            <person name="Irwin J."/>
            <person name="Liu K."/>
            <person name="Mauleon R.P."/>
            <person name="Moore J."/>
            <person name="Morris R."/>
            <person name="Ostergaard L."/>
            <person name="Wang B."/>
            <person name="Wells R."/>
        </authorList>
    </citation>
    <scope>NUCLEOTIDE SEQUENCE [LARGE SCALE GENOMIC DNA]</scope>
    <source>
        <strain evidence="1">R-o-18</strain>
        <tissue evidence="1">Leaf</tissue>
    </source>
</reference>
<protein>
    <submittedName>
        <fullName evidence="1">Uncharacterized protein</fullName>
    </submittedName>
</protein>
<proteinExistence type="predicted"/>
<keyword evidence="2" id="KW-1185">Reference proteome</keyword>
<dbReference type="EMBL" id="JADBGQ010000005">
    <property type="protein sequence ID" value="KAG5395509.1"/>
    <property type="molecule type" value="Genomic_DNA"/>
</dbReference>
<dbReference type="Proteomes" id="UP000823674">
    <property type="component" value="Chromosome A05"/>
</dbReference>
<name>A0ABQ7M9P3_BRACM</name>
<sequence>MQTTRDRHRERITWSGDRYEEGDITPRPMMKFKAAGTDVWDPKWDAHPIGGGAKKMLTREELFERANPVDDPRPLLTMKDILDDLLELRKKQLHERAATIDLFSIKGPICEEVVKKLQMLYGLWESGDADDKRSTPKEDYKEWFKRDRRFQGI</sequence>
<evidence type="ECO:0000313" key="2">
    <source>
        <dbReference type="Proteomes" id="UP000823674"/>
    </source>
</evidence>
<organism evidence="1 2">
    <name type="scientific">Brassica rapa subsp. trilocularis</name>
    <dbReference type="NCBI Taxonomy" id="1813537"/>
    <lineage>
        <taxon>Eukaryota</taxon>
        <taxon>Viridiplantae</taxon>
        <taxon>Streptophyta</taxon>
        <taxon>Embryophyta</taxon>
        <taxon>Tracheophyta</taxon>
        <taxon>Spermatophyta</taxon>
        <taxon>Magnoliopsida</taxon>
        <taxon>eudicotyledons</taxon>
        <taxon>Gunneridae</taxon>
        <taxon>Pentapetalae</taxon>
        <taxon>rosids</taxon>
        <taxon>malvids</taxon>
        <taxon>Brassicales</taxon>
        <taxon>Brassicaceae</taxon>
        <taxon>Brassiceae</taxon>
        <taxon>Brassica</taxon>
    </lineage>
</organism>